<evidence type="ECO:0000256" key="1">
    <source>
        <dbReference type="SAM" id="MobiDB-lite"/>
    </source>
</evidence>
<keyword evidence="3" id="KW-1185">Reference proteome</keyword>
<sequence length="60" mass="6513">MPSAPQSVCHFAGTSAADQKKPQQPNSAPQEMLLREADTKLRTSERNFHGRTNVTKGSSS</sequence>
<accession>A0A8T2P1Z6</accession>
<dbReference type="Proteomes" id="UP000824540">
    <property type="component" value="Unassembled WGS sequence"/>
</dbReference>
<feature type="compositionally biased region" description="Polar residues" evidence="1">
    <location>
        <begin position="50"/>
        <end position="60"/>
    </location>
</feature>
<gene>
    <name evidence="2" type="ORF">JZ751_008884</name>
</gene>
<evidence type="ECO:0000313" key="3">
    <source>
        <dbReference type="Proteomes" id="UP000824540"/>
    </source>
</evidence>
<name>A0A8T2P1Z6_9TELE</name>
<feature type="compositionally biased region" description="Basic and acidic residues" evidence="1">
    <location>
        <begin position="33"/>
        <end position="48"/>
    </location>
</feature>
<dbReference type="EMBL" id="JAFBMS010000017">
    <property type="protein sequence ID" value="KAG9345740.1"/>
    <property type="molecule type" value="Genomic_DNA"/>
</dbReference>
<reference evidence="2" key="1">
    <citation type="thesis" date="2021" institute="BYU ScholarsArchive" country="Provo, UT, USA">
        <title>Applications of and Algorithms for Genome Assembly and Genomic Analyses with an Emphasis on Marine Teleosts.</title>
        <authorList>
            <person name="Pickett B.D."/>
        </authorList>
    </citation>
    <scope>NUCLEOTIDE SEQUENCE</scope>
    <source>
        <strain evidence="2">HI-2016</strain>
    </source>
</reference>
<protein>
    <submittedName>
        <fullName evidence="2">Uncharacterized protein</fullName>
    </submittedName>
</protein>
<proteinExistence type="predicted"/>
<evidence type="ECO:0000313" key="2">
    <source>
        <dbReference type="EMBL" id="KAG9345740.1"/>
    </source>
</evidence>
<feature type="region of interest" description="Disordered" evidence="1">
    <location>
        <begin position="1"/>
        <end position="60"/>
    </location>
</feature>
<organism evidence="2 3">
    <name type="scientific">Albula glossodonta</name>
    <name type="common">roundjaw bonefish</name>
    <dbReference type="NCBI Taxonomy" id="121402"/>
    <lineage>
        <taxon>Eukaryota</taxon>
        <taxon>Metazoa</taxon>
        <taxon>Chordata</taxon>
        <taxon>Craniata</taxon>
        <taxon>Vertebrata</taxon>
        <taxon>Euteleostomi</taxon>
        <taxon>Actinopterygii</taxon>
        <taxon>Neopterygii</taxon>
        <taxon>Teleostei</taxon>
        <taxon>Albuliformes</taxon>
        <taxon>Albulidae</taxon>
        <taxon>Albula</taxon>
    </lineage>
</organism>
<comment type="caution">
    <text evidence="2">The sequence shown here is derived from an EMBL/GenBank/DDBJ whole genome shotgun (WGS) entry which is preliminary data.</text>
</comment>
<dbReference type="AlphaFoldDB" id="A0A8T2P1Z6"/>